<feature type="coiled-coil region" evidence="12">
    <location>
        <begin position="366"/>
        <end position="491"/>
    </location>
</feature>
<organism evidence="14 15">
    <name type="scientific">Ciona savignyi</name>
    <name type="common">Pacific transparent sea squirt</name>
    <dbReference type="NCBI Taxonomy" id="51511"/>
    <lineage>
        <taxon>Eukaryota</taxon>
        <taxon>Metazoa</taxon>
        <taxon>Chordata</taxon>
        <taxon>Tunicata</taxon>
        <taxon>Ascidiacea</taxon>
        <taxon>Phlebobranchia</taxon>
        <taxon>Cionidae</taxon>
        <taxon>Ciona</taxon>
    </lineage>
</organism>
<keyword evidence="5" id="KW-0677">Repeat</keyword>
<dbReference type="GO" id="GO:0005874">
    <property type="term" value="C:microtubule"/>
    <property type="evidence" value="ECO:0007669"/>
    <property type="project" value="UniProtKB-KW"/>
</dbReference>
<evidence type="ECO:0000256" key="8">
    <source>
        <dbReference type="ARBA" id="ARBA00023054"/>
    </source>
</evidence>
<evidence type="ECO:0000256" key="7">
    <source>
        <dbReference type="ARBA" id="ARBA00022840"/>
    </source>
</evidence>
<protein>
    <recommendedName>
        <fullName evidence="13">Kinesin motor domain-containing protein</fullName>
    </recommendedName>
</protein>
<evidence type="ECO:0000256" key="11">
    <source>
        <dbReference type="PROSITE-ProRule" id="PRU00283"/>
    </source>
</evidence>
<keyword evidence="7 11" id="KW-0067">ATP-binding</keyword>
<evidence type="ECO:0000256" key="9">
    <source>
        <dbReference type="ARBA" id="ARBA00023175"/>
    </source>
</evidence>
<keyword evidence="6 11" id="KW-0547">Nucleotide-binding</keyword>
<dbReference type="Pfam" id="PF00225">
    <property type="entry name" value="Kinesin"/>
    <property type="match status" value="1"/>
</dbReference>
<name>H2ZP57_CIOSA</name>
<evidence type="ECO:0000313" key="15">
    <source>
        <dbReference type="Proteomes" id="UP000007875"/>
    </source>
</evidence>
<proteinExistence type="inferred from homology"/>
<dbReference type="GO" id="GO:0003777">
    <property type="term" value="F:microtubule motor activity"/>
    <property type="evidence" value="ECO:0007669"/>
    <property type="project" value="InterPro"/>
</dbReference>
<dbReference type="InterPro" id="IPR001752">
    <property type="entry name" value="Kinesin_motor_dom"/>
</dbReference>
<dbReference type="Pfam" id="PF23204">
    <property type="entry name" value="KIF21A_2nd"/>
    <property type="match status" value="1"/>
</dbReference>
<evidence type="ECO:0000256" key="5">
    <source>
        <dbReference type="ARBA" id="ARBA00022737"/>
    </source>
</evidence>
<dbReference type="Proteomes" id="UP000007875">
    <property type="component" value="Unassembled WGS sequence"/>
</dbReference>
<dbReference type="GeneTree" id="ENSGT00940000155323"/>
<keyword evidence="2" id="KW-0963">Cytoplasm</keyword>
<dbReference type="GO" id="GO:0007052">
    <property type="term" value="P:mitotic spindle organization"/>
    <property type="evidence" value="ECO:0007669"/>
    <property type="project" value="TreeGrafter"/>
</dbReference>
<evidence type="ECO:0000256" key="6">
    <source>
        <dbReference type="ARBA" id="ARBA00022741"/>
    </source>
</evidence>
<dbReference type="GO" id="GO:0005524">
    <property type="term" value="F:ATP binding"/>
    <property type="evidence" value="ECO:0007669"/>
    <property type="project" value="UniProtKB-UniRule"/>
</dbReference>
<dbReference type="GO" id="GO:0005875">
    <property type="term" value="C:microtubule associated complex"/>
    <property type="evidence" value="ECO:0007669"/>
    <property type="project" value="TreeGrafter"/>
</dbReference>
<comment type="similarity">
    <text evidence="11">Belongs to the TRAFAC class myosin-kinesin ATPase superfamily. Kinesin family.</text>
</comment>
<keyword evidence="15" id="KW-1185">Reference proteome</keyword>
<dbReference type="GO" id="GO:0051231">
    <property type="term" value="P:spindle elongation"/>
    <property type="evidence" value="ECO:0007669"/>
    <property type="project" value="TreeGrafter"/>
</dbReference>
<dbReference type="GO" id="GO:0007018">
    <property type="term" value="P:microtubule-based movement"/>
    <property type="evidence" value="ECO:0007669"/>
    <property type="project" value="InterPro"/>
</dbReference>
<dbReference type="FunFam" id="3.40.850.10:FF:000011">
    <property type="entry name" value="Kinesin family member 21A"/>
    <property type="match status" value="1"/>
</dbReference>
<reference evidence="14" key="3">
    <citation type="submission" date="2025-09" db="UniProtKB">
        <authorList>
            <consortium name="Ensembl"/>
        </authorList>
    </citation>
    <scope>IDENTIFICATION</scope>
</reference>
<evidence type="ECO:0000256" key="4">
    <source>
        <dbReference type="ARBA" id="ARBA00022701"/>
    </source>
</evidence>
<sequence>RLRPQSSKERIEGCLICAQVTPGEPQVTLGKDKSFTFDHVFDVDSTQQEIFERCVNDLVKGCFDGYNATVLAYGQTGSGKTYTMGTGFEVTTSSQEVGLIPRAMTLLFDTIEERKRNAVEEGIPAPDFDVAAQFIELYNEDIIDLFDTTREADRGRSGIRIHEDANGQICITGTKLQKVSTSAETLKCLHSGALSRRTAATQMNSQSSRSHAIFMIHVRQVRVKQCNLVGYRPDNTDSEISTGNHINQWYESLSAKFTFTDLAGSERLKRTKATGDRAKEGISINCGLLALGNVISALGDSSKKGSHIPYRDSKLTRLLQDSLGGNSRTVMVACVSPSDRDFMETLNTLKYANRAKNIKNKVVANQDNDSKQIKVLRKQLAALQLELTEYKTGKRVLEGDGLDAYNDMFQENALLQQENRNYRLRIKAMQATVESLNERVVRLSTEIATSSVGERVANDTSSMISDYIRELEELRTKYLESEALCSQLRKKI</sequence>
<dbReference type="PROSITE" id="PS50067">
    <property type="entry name" value="KINESIN_MOTOR_2"/>
    <property type="match status" value="1"/>
</dbReference>
<comment type="subcellular location">
    <subcellularLocation>
        <location evidence="1">Cytoplasm</location>
        <location evidence="1">Cytoskeleton</location>
    </subcellularLocation>
</comment>
<dbReference type="Ensembl" id="ENSCSAVT00000019582.1">
    <property type="protein sequence ID" value="ENSCSAVP00000019373.1"/>
    <property type="gene ID" value="ENSCSAVG00000011365.1"/>
</dbReference>
<dbReference type="InterPro" id="IPR036961">
    <property type="entry name" value="Kinesin_motor_dom_sf"/>
</dbReference>
<feature type="binding site" evidence="11">
    <location>
        <begin position="74"/>
        <end position="81"/>
    </location>
    <ligand>
        <name>ATP</name>
        <dbReference type="ChEBI" id="CHEBI:30616"/>
    </ligand>
</feature>
<keyword evidence="3" id="KW-0853">WD repeat</keyword>
<dbReference type="InterPro" id="IPR027640">
    <property type="entry name" value="Kinesin-like_fam"/>
</dbReference>
<dbReference type="CDD" id="cd01372">
    <property type="entry name" value="KISc_KIF4"/>
    <property type="match status" value="1"/>
</dbReference>
<evidence type="ECO:0000256" key="2">
    <source>
        <dbReference type="ARBA" id="ARBA00022490"/>
    </source>
</evidence>
<dbReference type="PANTHER" id="PTHR47969:SF28">
    <property type="entry name" value="KINESIN-LIKE PROTEIN KIF21B"/>
    <property type="match status" value="1"/>
</dbReference>
<keyword evidence="4" id="KW-0493">Microtubule</keyword>
<reference evidence="15" key="1">
    <citation type="submission" date="2003-08" db="EMBL/GenBank/DDBJ databases">
        <authorList>
            <person name="Birren B."/>
            <person name="Nusbaum C."/>
            <person name="Abebe A."/>
            <person name="Abouelleil A."/>
            <person name="Adekoya E."/>
            <person name="Ait-zahra M."/>
            <person name="Allen N."/>
            <person name="Allen T."/>
            <person name="An P."/>
            <person name="Anderson M."/>
            <person name="Anderson S."/>
            <person name="Arachchi H."/>
            <person name="Armbruster J."/>
            <person name="Bachantsang P."/>
            <person name="Baldwin J."/>
            <person name="Barry A."/>
            <person name="Bayul T."/>
            <person name="Blitshsteyn B."/>
            <person name="Bloom T."/>
            <person name="Blye J."/>
            <person name="Boguslavskiy L."/>
            <person name="Borowsky M."/>
            <person name="Boukhgalter B."/>
            <person name="Brunache A."/>
            <person name="Butler J."/>
            <person name="Calixte N."/>
            <person name="Calvo S."/>
            <person name="Camarata J."/>
            <person name="Campo K."/>
            <person name="Chang J."/>
            <person name="Cheshatsang Y."/>
            <person name="Citroen M."/>
            <person name="Collymore A."/>
            <person name="Considine T."/>
            <person name="Cook A."/>
            <person name="Cooke P."/>
            <person name="Corum B."/>
            <person name="Cuomo C."/>
            <person name="David R."/>
            <person name="Dawoe T."/>
            <person name="Degray S."/>
            <person name="Dodge S."/>
            <person name="Dooley K."/>
            <person name="Dorje P."/>
            <person name="Dorjee K."/>
            <person name="Dorris L."/>
            <person name="Duffey N."/>
            <person name="Dupes A."/>
            <person name="Elkins T."/>
            <person name="Engels R."/>
            <person name="Erickson J."/>
            <person name="Farina A."/>
            <person name="Faro S."/>
            <person name="Ferreira P."/>
            <person name="Fischer H."/>
            <person name="Fitzgerald M."/>
            <person name="Foley K."/>
            <person name="Gage D."/>
            <person name="Galagan J."/>
            <person name="Gearin G."/>
            <person name="Gnerre S."/>
            <person name="Gnirke A."/>
            <person name="Goyette A."/>
            <person name="Graham J."/>
            <person name="Grandbois E."/>
            <person name="Gyaltsen K."/>
            <person name="Hafez N."/>
            <person name="Hagopian D."/>
            <person name="Hagos B."/>
            <person name="Hall J."/>
            <person name="Hatcher B."/>
            <person name="Heller A."/>
            <person name="Higgins H."/>
            <person name="Honan T."/>
            <person name="Horn A."/>
            <person name="Houde N."/>
            <person name="Hughes L."/>
            <person name="Hulme W."/>
            <person name="Husby E."/>
            <person name="Iliev I."/>
            <person name="Jaffe D."/>
            <person name="Jones C."/>
            <person name="Kamal M."/>
            <person name="Kamat A."/>
            <person name="Kamvysselis M."/>
            <person name="Karlsson E."/>
            <person name="Kells C."/>
            <person name="Kieu A."/>
            <person name="Kisner P."/>
            <person name="Kodira C."/>
            <person name="Kulbokas E."/>
            <person name="Labutti K."/>
            <person name="Lama D."/>
            <person name="Landers T."/>
            <person name="Leger J."/>
            <person name="Levine S."/>
            <person name="Lewis D."/>
            <person name="Lewis T."/>
            <person name="Lindblad-toh K."/>
            <person name="Liu X."/>
            <person name="Lokyitsang T."/>
            <person name="Lokyitsang Y."/>
            <person name="Lucien O."/>
            <person name="Lui A."/>
            <person name="Ma L.J."/>
            <person name="Mabbitt R."/>
            <person name="Macdonald J."/>
            <person name="Maclean C."/>
            <person name="Major J."/>
            <person name="Manning J."/>
            <person name="Marabella R."/>
            <person name="Maru K."/>
            <person name="Matthews C."/>
            <person name="Mauceli E."/>
            <person name="Mccarthy M."/>
            <person name="Mcdonough S."/>
            <person name="Mcghee T."/>
            <person name="Meldrim J."/>
            <person name="Meneus L."/>
            <person name="Mesirov J."/>
            <person name="Mihalev A."/>
            <person name="Mihova T."/>
            <person name="Mikkelsen T."/>
            <person name="Mlenga V."/>
            <person name="Moru K."/>
            <person name="Mozes J."/>
            <person name="Mulrain L."/>
            <person name="Munson G."/>
            <person name="Naylor J."/>
            <person name="Newes C."/>
            <person name="Nguyen C."/>
            <person name="Nguyen N."/>
            <person name="Nguyen T."/>
            <person name="Nicol R."/>
            <person name="Nielsen C."/>
            <person name="Nizzari M."/>
            <person name="Norbu C."/>
            <person name="Norbu N."/>
            <person name="O'donnell P."/>
            <person name="Okoawo O."/>
            <person name="O'leary S."/>
            <person name="Omotosho B."/>
            <person name="O'neill K."/>
            <person name="Osman S."/>
            <person name="Parker S."/>
            <person name="Perrin D."/>
            <person name="Phunkhang P."/>
            <person name="Piqani B."/>
            <person name="Purcell S."/>
            <person name="Rachupka T."/>
            <person name="Ramasamy U."/>
            <person name="Rameau R."/>
            <person name="Ray V."/>
            <person name="Raymond C."/>
            <person name="Retta R."/>
            <person name="Richardson S."/>
            <person name="Rise C."/>
            <person name="Rodriguez J."/>
            <person name="Rogers J."/>
            <person name="Rogov P."/>
            <person name="Rutman M."/>
            <person name="Schupbach R."/>
            <person name="Seaman C."/>
            <person name="Settipalli S."/>
            <person name="Sharpe T."/>
            <person name="Sheridan J."/>
            <person name="Sherpa N."/>
            <person name="Shi J."/>
            <person name="Smirnov S."/>
            <person name="Smith C."/>
            <person name="Sougnez C."/>
            <person name="Spencer B."/>
            <person name="Stalker J."/>
            <person name="Stange-thomann N."/>
            <person name="Stavropoulos S."/>
            <person name="Stetson K."/>
            <person name="Stone C."/>
            <person name="Stone S."/>
            <person name="Stubbs M."/>
            <person name="Talamas J."/>
            <person name="Tchuinga P."/>
            <person name="Tenzing P."/>
            <person name="Tesfaye S."/>
            <person name="Theodore J."/>
            <person name="Thoulutsang Y."/>
            <person name="Topham K."/>
            <person name="Towey S."/>
            <person name="Tsamla T."/>
            <person name="Tsomo N."/>
            <person name="Vallee D."/>
            <person name="Vassiliev H."/>
            <person name="Venkataraman V."/>
            <person name="Vinson J."/>
            <person name="Vo A."/>
            <person name="Wade C."/>
            <person name="Wang S."/>
            <person name="Wangchuk T."/>
            <person name="Wangdi T."/>
            <person name="Whittaker C."/>
            <person name="Wilkinson J."/>
            <person name="Wu Y."/>
            <person name="Wyman D."/>
            <person name="Yadav S."/>
            <person name="Yang S."/>
            <person name="Yang X."/>
            <person name="Yeager S."/>
            <person name="Yee E."/>
            <person name="Young G."/>
            <person name="Zainoun J."/>
            <person name="Zembeck L."/>
            <person name="Zimmer A."/>
            <person name="Zody M."/>
            <person name="Lander E."/>
        </authorList>
    </citation>
    <scope>NUCLEOTIDE SEQUENCE [LARGE SCALE GENOMIC DNA]</scope>
</reference>
<evidence type="ECO:0000259" key="13">
    <source>
        <dbReference type="PROSITE" id="PS50067"/>
    </source>
</evidence>
<dbReference type="HOGENOM" id="CLU_001485_2_1_1"/>
<dbReference type="AlphaFoldDB" id="H2ZP57"/>
<dbReference type="GO" id="GO:0008017">
    <property type="term" value="F:microtubule binding"/>
    <property type="evidence" value="ECO:0007669"/>
    <property type="project" value="InterPro"/>
</dbReference>
<evidence type="ECO:0000256" key="3">
    <source>
        <dbReference type="ARBA" id="ARBA00022574"/>
    </source>
</evidence>
<keyword evidence="8 12" id="KW-0175">Coiled coil</keyword>
<evidence type="ECO:0000313" key="14">
    <source>
        <dbReference type="Ensembl" id="ENSCSAVP00000019373.1"/>
    </source>
</evidence>
<dbReference type="PANTHER" id="PTHR47969">
    <property type="entry name" value="CHROMOSOME-ASSOCIATED KINESIN KIF4A-RELATED"/>
    <property type="match status" value="1"/>
</dbReference>
<accession>H2ZP57</accession>
<dbReference type="PRINTS" id="PR00380">
    <property type="entry name" value="KINESINHEAVY"/>
</dbReference>
<dbReference type="SUPFAM" id="SSF52540">
    <property type="entry name" value="P-loop containing nucleoside triphosphate hydrolases"/>
    <property type="match status" value="1"/>
</dbReference>
<feature type="domain" description="Kinesin motor" evidence="13">
    <location>
        <begin position="1"/>
        <end position="358"/>
    </location>
</feature>
<evidence type="ECO:0000256" key="1">
    <source>
        <dbReference type="ARBA" id="ARBA00004245"/>
    </source>
</evidence>
<dbReference type="InterPro" id="IPR027417">
    <property type="entry name" value="P-loop_NTPase"/>
</dbReference>
<keyword evidence="9 11" id="KW-0505">Motor protein</keyword>
<evidence type="ECO:0000256" key="10">
    <source>
        <dbReference type="ARBA" id="ARBA00023212"/>
    </source>
</evidence>
<dbReference type="InterPro" id="IPR056533">
    <property type="entry name" value="KIF21A/B_hel_1"/>
</dbReference>
<keyword evidence="10" id="KW-0206">Cytoskeleton</keyword>
<dbReference type="Gene3D" id="3.40.850.10">
    <property type="entry name" value="Kinesin motor domain"/>
    <property type="match status" value="1"/>
</dbReference>
<reference evidence="14" key="2">
    <citation type="submission" date="2025-08" db="UniProtKB">
        <authorList>
            <consortium name="Ensembl"/>
        </authorList>
    </citation>
    <scope>IDENTIFICATION</scope>
</reference>
<evidence type="ECO:0000256" key="12">
    <source>
        <dbReference type="SAM" id="Coils"/>
    </source>
</evidence>
<dbReference type="SMART" id="SM00129">
    <property type="entry name" value="KISc"/>
    <property type="match status" value="1"/>
</dbReference>